<dbReference type="EMBL" id="OU963864">
    <property type="protein sequence ID" value="CAH0386890.1"/>
    <property type="molecule type" value="Genomic_DNA"/>
</dbReference>
<dbReference type="Gene3D" id="1.10.510.10">
    <property type="entry name" value="Transferase(Phosphotransferase) domain 1"/>
    <property type="match status" value="1"/>
</dbReference>
<feature type="region of interest" description="Disordered" evidence="13">
    <location>
        <begin position="459"/>
        <end position="498"/>
    </location>
</feature>
<keyword evidence="4" id="KW-0808">Transferase</keyword>
<feature type="compositionally biased region" description="Polar residues" evidence="13">
    <location>
        <begin position="720"/>
        <end position="752"/>
    </location>
</feature>
<feature type="region of interest" description="Disordered" evidence="13">
    <location>
        <begin position="527"/>
        <end position="549"/>
    </location>
</feature>
<dbReference type="InterPro" id="IPR000719">
    <property type="entry name" value="Prot_kinase_dom"/>
</dbReference>
<evidence type="ECO:0000256" key="12">
    <source>
        <dbReference type="ARBA" id="ARBA00080806"/>
    </source>
</evidence>
<dbReference type="SUPFAM" id="SSF56112">
    <property type="entry name" value="Protein kinase-like (PK-like)"/>
    <property type="match status" value="1"/>
</dbReference>
<keyword evidence="16" id="KW-1185">Reference proteome</keyword>
<evidence type="ECO:0000256" key="1">
    <source>
        <dbReference type="ARBA" id="ARBA00006529"/>
    </source>
</evidence>
<gene>
    <name evidence="15" type="ORF">BEMITA_LOCUS5956</name>
</gene>
<feature type="compositionally biased region" description="Basic residues" evidence="13">
    <location>
        <begin position="461"/>
        <end position="471"/>
    </location>
</feature>
<comment type="similarity">
    <text evidence="1">Belongs to the protein kinase superfamily. STE Ser/Thr protein kinase family. MAP kinase kinase kinase subfamily.</text>
</comment>
<evidence type="ECO:0000256" key="4">
    <source>
        <dbReference type="ARBA" id="ARBA00022679"/>
    </source>
</evidence>
<evidence type="ECO:0000256" key="9">
    <source>
        <dbReference type="ARBA" id="ARBA00048329"/>
    </source>
</evidence>
<dbReference type="EC" id="2.7.11.25" evidence="2"/>
<dbReference type="GO" id="GO:0006950">
    <property type="term" value="P:response to stress"/>
    <property type="evidence" value="ECO:0007669"/>
    <property type="project" value="UniProtKB-ARBA"/>
</dbReference>
<dbReference type="SMART" id="SM00220">
    <property type="entry name" value="S_TKc"/>
    <property type="match status" value="1"/>
</dbReference>
<keyword evidence="7" id="KW-0067">ATP-binding</keyword>
<dbReference type="GO" id="GO:0004709">
    <property type="term" value="F:MAP kinase kinase kinase activity"/>
    <property type="evidence" value="ECO:0007669"/>
    <property type="project" value="UniProtKB-EC"/>
</dbReference>
<dbReference type="KEGG" id="btab:109043842"/>
<evidence type="ECO:0000256" key="11">
    <source>
        <dbReference type="ARBA" id="ARBA00077446"/>
    </source>
</evidence>
<dbReference type="GO" id="GO:0005737">
    <property type="term" value="C:cytoplasm"/>
    <property type="evidence" value="ECO:0007669"/>
    <property type="project" value="TreeGrafter"/>
</dbReference>
<dbReference type="PRINTS" id="PR00109">
    <property type="entry name" value="TYRKINASE"/>
</dbReference>
<dbReference type="InterPro" id="IPR011009">
    <property type="entry name" value="Kinase-like_dom_sf"/>
</dbReference>
<feature type="domain" description="Protein kinase" evidence="14">
    <location>
        <begin position="119"/>
        <end position="360"/>
    </location>
</feature>
<evidence type="ECO:0000256" key="6">
    <source>
        <dbReference type="ARBA" id="ARBA00022777"/>
    </source>
</evidence>
<dbReference type="PROSITE" id="PS50011">
    <property type="entry name" value="PROTEIN_KINASE_DOM"/>
    <property type="match status" value="1"/>
</dbReference>
<dbReference type="AlphaFoldDB" id="A0A9P0A6T6"/>
<dbReference type="InterPro" id="IPR001245">
    <property type="entry name" value="Ser-Thr/Tyr_kinase_cat_dom"/>
</dbReference>
<dbReference type="InterPro" id="IPR051681">
    <property type="entry name" value="Ser/Thr_Kinases-Pseudokinases"/>
</dbReference>
<proteinExistence type="inferred from homology"/>
<evidence type="ECO:0000256" key="2">
    <source>
        <dbReference type="ARBA" id="ARBA00012406"/>
    </source>
</evidence>
<dbReference type="PROSITE" id="PS00108">
    <property type="entry name" value="PROTEIN_KINASE_ST"/>
    <property type="match status" value="1"/>
</dbReference>
<reference evidence="15" key="1">
    <citation type="submission" date="2021-12" db="EMBL/GenBank/DDBJ databases">
        <authorList>
            <person name="King R."/>
        </authorList>
    </citation>
    <scope>NUCLEOTIDE SEQUENCE</scope>
</reference>
<dbReference type="Gene3D" id="3.30.200.20">
    <property type="entry name" value="Phosphorylase Kinase, domain 1"/>
    <property type="match status" value="1"/>
</dbReference>
<evidence type="ECO:0000256" key="10">
    <source>
        <dbReference type="ARBA" id="ARBA00074193"/>
    </source>
</evidence>
<dbReference type="PANTHER" id="PTHR44329:SF304">
    <property type="entry name" value="MITOGEN-ACTIVATED PROTEIN KINASE KINASE KINASE 13-LIKE ISOFORM X1"/>
    <property type="match status" value="1"/>
</dbReference>
<dbReference type="PANTHER" id="PTHR44329">
    <property type="entry name" value="SERINE/THREONINE-PROTEIN KINASE TNNI3K-RELATED"/>
    <property type="match status" value="1"/>
</dbReference>
<feature type="region of interest" description="Disordered" evidence="13">
    <location>
        <begin position="651"/>
        <end position="752"/>
    </location>
</feature>
<name>A0A9P0A6T6_BEMTA</name>
<evidence type="ECO:0000256" key="7">
    <source>
        <dbReference type="ARBA" id="ARBA00022840"/>
    </source>
</evidence>
<protein>
    <recommendedName>
        <fullName evidence="10">Mitogen-activated protein kinase kinase kinase dlk-1</fullName>
        <ecNumber evidence="2">2.7.11.25</ecNumber>
    </recommendedName>
    <alternativeName>
        <fullName evidence="12">DAP kinase-like kinase</fullName>
    </alternativeName>
    <alternativeName>
        <fullName evidence="11">Death-associated protein kinase-like kinase</fullName>
    </alternativeName>
</protein>
<keyword evidence="6" id="KW-0418">Kinase</keyword>
<dbReference type="GO" id="GO:0005524">
    <property type="term" value="F:ATP binding"/>
    <property type="evidence" value="ECO:0007669"/>
    <property type="project" value="UniProtKB-KW"/>
</dbReference>
<evidence type="ECO:0000256" key="5">
    <source>
        <dbReference type="ARBA" id="ARBA00022741"/>
    </source>
</evidence>
<evidence type="ECO:0000256" key="8">
    <source>
        <dbReference type="ARBA" id="ARBA00047559"/>
    </source>
</evidence>
<keyword evidence="3" id="KW-0723">Serine/threonine-protein kinase</keyword>
<feature type="compositionally biased region" description="Polar residues" evidence="13">
    <location>
        <begin position="485"/>
        <end position="498"/>
    </location>
</feature>
<evidence type="ECO:0000259" key="14">
    <source>
        <dbReference type="PROSITE" id="PS50011"/>
    </source>
</evidence>
<accession>A0A9P0A6T6</accession>
<dbReference type="Pfam" id="PF07714">
    <property type="entry name" value="PK_Tyr_Ser-Thr"/>
    <property type="match status" value="1"/>
</dbReference>
<evidence type="ECO:0000313" key="16">
    <source>
        <dbReference type="Proteomes" id="UP001152759"/>
    </source>
</evidence>
<evidence type="ECO:0000313" key="15">
    <source>
        <dbReference type="EMBL" id="CAH0386890.1"/>
    </source>
</evidence>
<evidence type="ECO:0000256" key="13">
    <source>
        <dbReference type="SAM" id="MobiDB-lite"/>
    </source>
</evidence>
<dbReference type="Proteomes" id="UP001152759">
    <property type="component" value="Chromosome 3"/>
</dbReference>
<keyword evidence="5" id="KW-0547">Nucleotide-binding</keyword>
<evidence type="ECO:0000256" key="3">
    <source>
        <dbReference type="ARBA" id="ARBA00022527"/>
    </source>
</evidence>
<comment type="catalytic activity">
    <reaction evidence="9">
        <text>L-seryl-[protein] + ATP = O-phospho-L-seryl-[protein] + ADP + H(+)</text>
        <dbReference type="Rhea" id="RHEA:17989"/>
        <dbReference type="Rhea" id="RHEA-COMP:9863"/>
        <dbReference type="Rhea" id="RHEA-COMP:11604"/>
        <dbReference type="ChEBI" id="CHEBI:15378"/>
        <dbReference type="ChEBI" id="CHEBI:29999"/>
        <dbReference type="ChEBI" id="CHEBI:30616"/>
        <dbReference type="ChEBI" id="CHEBI:83421"/>
        <dbReference type="ChEBI" id="CHEBI:456216"/>
        <dbReference type="EC" id="2.7.11.25"/>
    </reaction>
</comment>
<sequence>MHPAVVDPKVSLESVDLAQMPDAIPNRVLCLEDDVEKMSLDSISKPPLDSTDSSVDEELPVGPILQVEHDPRNTVTNEMGWIDGLLGCLRPVWTIIGKVTTNEMKATLQDDWEIAFETISDLQWLGSGAQGAVFSGKLKNEIVAVKKVKEQKETDIRHLKKLNHQNIIKFKGVCTQAPCYCIIMEFCPFGPLHSLLRNGEEVPPRRLVSWAKQIASGMHYLHSNKIIHRDLKSPNVLIGQGEVVKISDFGTSREWNDISTKMTFTGTVAWMAPEIIRNEPCSEKVDIWSYGVVLWEMLLCEKPYKDVDSSAIIWGVGSSSLHLPIPSSCPEGFRLLVKQCWSAKPRNRPSFKHILLHLNIAGAEVLQTSPEKYFKAQVKWKEEVQSHMQQMQTNGSSVPKFEEANAKKINDELKHTQDIRELYEHKLEKVHDLYLEVRAAKFQIEQREKEVAKREKQLAKMNKKRCFKPVSRHSDRYPKHRKSESSTPSSPDYPHFNTNYTSQMKLNDKMLSPVKVPLYTQLNRISKPESVVGTSPTQPRRSKPKTRATNPSKYMFLTLCPETEVDNWICNNTRVSTETQTESLDLCQIPIARGISRTTSPSPIHMGSPTDSLNGNTIFMNQVTGRKWADRPSDDDDDHLESLGRKVTEILNVNSSHHPEDSSGRDEDDSNSNHLVYILRRKSSGRRPIGPGSRIRRHHRSSFSSITRCAIDDENADKMSISSDSQPQKRTANGISSDSDIESNSLRPQQNLDEQALNRLQSNCIV</sequence>
<organism evidence="15 16">
    <name type="scientific">Bemisia tabaci</name>
    <name type="common">Sweetpotato whitefly</name>
    <name type="synonym">Aleurodes tabaci</name>
    <dbReference type="NCBI Taxonomy" id="7038"/>
    <lineage>
        <taxon>Eukaryota</taxon>
        <taxon>Metazoa</taxon>
        <taxon>Ecdysozoa</taxon>
        <taxon>Arthropoda</taxon>
        <taxon>Hexapoda</taxon>
        <taxon>Insecta</taxon>
        <taxon>Pterygota</taxon>
        <taxon>Neoptera</taxon>
        <taxon>Paraneoptera</taxon>
        <taxon>Hemiptera</taxon>
        <taxon>Sternorrhyncha</taxon>
        <taxon>Aleyrodoidea</taxon>
        <taxon>Aleyrodidae</taxon>
        <taxon>Aleyrodinae</taxon>
        <taxon>Bemisia</taxon>
    </lineage>
</organism>
<dbReference type="FunFam" id="1.10.510.10:FF:000087">
    <property type="entry name" value="Mitogen-activated protein kinase kinase kinase 12"/>
    <property type="match status" value="1"/>
</dbReference>
<dbReference type="InterPro" id="IPR008271">
    <property type="entry name" value="Ser/Thr_kinase_AS"/>
</dbReference>
<comment type="catalytic activity">
    <reaction evidence="8">
        <text>L-threonyl-[protein] + ATP = O-phospho-L-threonyl-[protein] + ADP + H(+)</text>
        <dbReference type="Rhea" id="RHEA:46608"/>
        <dbReference type="Rhea" id="RHEA-COMP:11060"/>
        <dbReference type="Rhea" id="RHEA-COMP:11605"/>
        <dbReference type="ChEBI" id="CHEBI:15378"/>
        <dbReference type="ChEBI" id="CHEBI:30013"/>
        <dbReference type="ChEBI" id="CHEBI:30616"/>
        <dbReference type="ChEBI" id="CHEBI:61977"/>
        <dbReference type="ChEBI" id="CHEBI:456216"/>
        <dbReference type="EC" id="2.7.11.25"/>
    </reaction>
</comment>